<dbReference type="InterPro" id="IPR009679">
    <property type="entry name" value="Phage_186_CII-like"/>
</dbReference>
<dbReference type="EMBL" id="MLJW01000021">
    <property type="protein sequence ID" value="OIR10990.1"/>
    <property type="molecule type" value="Genomic_DNA"/>
</dbReference>
<sequence length="145" mass="16401">MRKAYLAMIKAFPGGWDAMAAALGYTRMALENRIYERRGQSMSADTALMMQKLSNTTFYAEEVANQSDGIFIPIPEFTGVSDMALLDAYTEMVSDEGKFATDFREALKDGKVTQAEFEKLRKDLRQQQAHEMELLARIESLIVKI</sequence>
<dbReference type="AlphaFoldDB" id="A0A1J5TG44"/>
<dbReference type="InterPro" id="IPR048188">
    <property type="entry name" value="YmfL-like"/>
</dbReference>
<name>A0A1J5TG44_9ZZZZ</name>
<protein>
    <submittedName>
        <fullName evidence="1">Uncharacterized protein</fullName>
    </submittedName>
</protein>
<dbReference type="Pfam" id="PF06892">
    <property type="entry name" value="Phage_CP76"/>
    <property type="match status" value="1"/>
</dbReference>
<comment type="caution">
    <text evidence="1">The sequence shown here is derived from an EMBL/GenBank/DDBJ whole genome shotgun (WGS) entry which is preliminary data.</text>
</comment>
<reference evidence="1" key="1">
    <citation type="submission" date="2016-10" db="EMBL/GenBank/DDBJ databases">
        <title>Sequence of Gallionella enrichment culture.</title>
        <authorList>
            <person name="Poehlein A."/>
            <person name="Muehling M."/>
            <person name="Daniel R."/>
        </authorList>
    </citation>
    <scope>NUCLEOTIDE SEQUENCE</scope>
</reference>
<gene>
    <name evidence="1" type="ORF">GALL_71610</name>
</gene>
<dbReference type="GO" id="GO:0003677">
    <property type="term" value="F:DNA binding"/>
    <property type="evidence" value="ECO:0007669"/>
    <property type="project" value="InterPro"/>
</dbReference>
<organism evidence="1">
    <name type="scientific">mine drainage metagenome</name>
    <dbReference type="NCBI Taxonomy" id="410659"/>
    <lineage>
        <taxon>unclassified sequences</taxon>
        <taxon>metagenomes</taxon>
        <taxon>ecological metagenomes</taxon>
    </lineage>
</organism>
<dbReference type="NCBIfam" id="NF041471">
    <property type="entry name" value="phage_reg_YmfL"/>
    <property type="match status" value="1"/>
</dbReference>
<accession>A0A1J5TG44</accession>
<evidence type="ECO:0000313" key="1">
    <source>
        <dbReference type="EMBL" id="OIR10990.1"/>
    </source>
</evidence>
<proteinExistence type="predicted"/>